<feature type="transmembrane region" description="Helical" evidence="1">
    <location>
        <begin position="12"/>
        <end position="29"/>
    </location>
</feature>
<keyword evidence="1" id="KW-1133">Transmembrane helix</keyword>
<keyword evidence="3" id="KW-1185">Reference proteome</keyword>
<dbReference type="GO" id="GO:0016301">
    <property type="term" value="F:kinase activity"/>
    <property type="evidence" value="ECO:0007669"/>
    <property type="project" value="UniProtKB-KW"/>
</dbReference>
<comment type="caution">
    <text evidence="2">The sequence shown here is derived from an EMBL/GenBank/DDBJ whole genome shotgun (WGS) entry which is preliminary data.</text>
</comment>
<reference evidence="2 3" key="1">
    <citation type="submission" date="2024-01" db="EMBL/GenBank/DDBJ databases">
        <title>Seven novel Bacillus-like species.</title>
        <authorList>
            <person name="Liu G."/>
        </authorList>
    </citation>
    <scope>NUCLEOTIDE SEQUENCE [LARGE SCALE GENOMIC DNA]</scope>
    <source>
        <strain evidence="2 3">FJAT-51614</strain>
    </source>
</reference>
<name>A0ABU8F9F5_9BACI</name>
<sequence length="109" mass="12936">MRNGRKVKKIILFNIIFCLLVIFICNAYYDSKSRGAVAYNYAASYVETNYEISRENIQAVEINYRRGMGLFEILLEDITTKKFFSFTVDISKDYSLFYFEDHTDIHRKN</sequence>
<organism evidence="2 3">
    <name type="scientific">Psychrobacillus mangrovi</name>
    <dbReference type="NCBI Taxonomy" id="3117745"/>
    <lineage>
        <taxon>Bacteria</taxon>
        <taxon>Bacillati</taxon>
        <taxon>Bacillota</taxon>
        <taxon>Bacilli</taxon>
        <taxon>Bacillales</taxon>
        <taxon>Bacillaceae</taxon>
        <taxon>Psychrobacillus</taxon>
    </lineage>
</organism>
<accession>A0ABU8F9F5</accession>
<dbReference type="EMBL" id="JBAWSY010000024">
    <property type="protein sequence ID" value="MEI4771646.1"/>
    <property type="molecule type" value="Genomic_DNA"/>
</dbReference>
<protein>
    <submittedName>
        <fullName evidence="2">Histidine kinase</fullName>
    </submittedName>
</protein>
<evidence type="ECO:0000256" key="1">
    <source>
        <dbReference type="SAM" id="Phobius"/>
    </source>
</evidence>
<proteinExistence type="predicted"/>
<keyword evidence="2" id="KW-0808">Transferase</keyword>
<evidence type="ECO:0000313" key="3">
    <source>
        <dbReference type="Proteomes" id="UP001364890"/>
    </source>
</evidence>
<gene>
    <name evidence="2" type="ORF">WAX74_18650</name>
</gene>
<dbReference type="RefSeq" id="WP_336499193.1">
    <property type="nucleotide sequence ID" value="NZ_JBAWSY010000024.1"/>
</dbReference>
<keyword evidence="1" id="KW-0472">Membrane</keyword>
<keyword evidence="1" id="KW-0812">Transmembrane</keyword>
<evidence type="ECO:0000313" key="2">
    <source>
        <dbReference type="EMBL" id="MEI4771646.1"/>
    </source>
</evidence>
<dbReference type="Proteomes" id="UP001364890">
    <property type="component" value="Unassembled WGS sequence"/>
</dbReference>
<keyword evidence="2" id="KW-0418">Kinase</keyword>